<evidence type="ECO:0000313" key="1">
    <source>
        <dbReference type="EMBL" id="GBN89508.1"/>
    </source>
</evidence>
<protein>
    <submittedName>
        <fullName evidence="1">Uncharacterized protein</fullName>
    </submittedName>
</protein>
<dbReference type="EMBL" id="BGPR01022812">
    <property type="protein sequence ID" value="GBN89508.1"/>
    <property type="molecule type" value="Genomic_DNA"/>
</dbReference>
<dbReference type="Proteomes" id="UP000499080">
    <property type="component" value="Unassembled WGS sequence"/>
</dbReference>
<accession>A0A4Y2SMN3</accession>
<dbReference type="PANTHER" id="PTHR45823">
    <property type="entry name" value="T-SNARE COILED-COIL HOMOLOGY DOMAIN-CONTAINING PROTEIN"/>
    <property type="match status" value="1"/>
</dbReference>
<keyword evidence="2" id="KW-1185">Reference proteome</keyword>
<evidence type="ECO:0000313" key="2">
    <source>
        <dbReference type="Proteomes" id="UP000499080"/>
    </source>
</evidence>
<gene>
    <name evidence="1" type="ORF">AVEN_50921_1</name>
</gene>
<sequence>MEEDIQDVERKIEEVKGDSGFSKLPADKLTDLKTIEKALESRYGDGHLTQFCRIELKTRRQKTAKNLQVLAADMERLKSLVYAEFPLYVQESLAVSLFVDAIRDEDTQLSMRLMDLTDLKAVLAYSMKYEAAETVPIICMHAMSIKTEDNTGKKND</sequence>
<organism evidence="1 2">
    <name type="scientific">Araneus ventricosus</name>
    <name type="common">Orbweaver spider</name>
    <name type="synonym">Epeira ventricosa</name>
    <dbReference type="NCBI Taxonomy" id="182803"/>
    <lineage>
        <taxon>Eukaryota</taxon>
        <taxon>Metazoa</taxon>
        <taxon>Ecdysozoa</taxon>
        <taxon>Arthropoda</taxon>
        <taxon>Chelicerata</taxon>
        <taxon>Arachnida</taxon>
        <taxon>Araneae</taxon>
        <taxon>Araneomorphae</taxon>
        <taxon>Entelegynae</taxon>
        <taxon>Araneoidea</taxon>
        <taxon>Araneidae</taxon>
        <taxon>Araneus</taxon>
    </lineage>
</organism>
<dbReference type="AlphaFoldDB" id="A0A4Y2SMN3"/>
<reference evidence="1 2" key="1">
    <citation type="journal article" date="2019" name="Sci. Rep.">
        <title>Orb-weaving spider Araneus ventricosus genome elucidates the spidroin gene catalogue.</title>
        <authorList>
            <person name="Kono N."/>
            <person name="Nakamura H."/>
            <person name="Ohtoshi R."/>
            <person name="Moran D.A.P."/>
            <person name="Shinohara A."/>
            <person name="Yoshida Y."/>
            <person name="Fujiwara M."/>
            <person name="Mori M."/>
            <person name="Tomita M."/>
            <person name="Arakawa K."/>
        </authorList>
    </citation>
    <scope>NUCLEOTIDE SEQUENCE [LARGE SCALE GENOMIC DNA]</scope>
</reference>
<proteinExistence type="predicted"/>
<dbReference type="PANTHER" id="PTHR45823:SF1">
    <property type="entry name" value="T-SNARE COILED-COIL HOMOLOGY DOMAIN-CONTAINING PROTEIN"/>
    <property type="match status" value="1"/>
</dbReference>
<comment type="caution">
    <text evidence="1">The sequence shown here is derived from an EMBL/GenBank/DDBJ whole genome shotgun (WGS) entry which is preliminary data.</text>
</comment>
<name>A0A4Y2SMN3_ARAVE</name>